<keyword evidence="2" id="KW-1185">Reference proteome</keyword>
<evidence type="ECO:0000313" key="1">
    <source>
        <dbReference type="EMBL" id="KAK8533764.1"/>
    </source>
</evidence>
<dbReference type="EMBL" id="JBBPBM010000032">
    <property type="protein sequence ID" value="KAK8533764.1"/>
    <property type="molecule type" value="Genomic_DNA"/>
</dbReference>
<reference evidence="1 2" key="1">
    <citation type="journal article" date="2024" name="G3 (Bethesda)">
        <title>Genome assembly of Hibiscus sabdariffa L. provides insights into metabolisms of medicinal natural products.</title>
        <authorList>
            <person name="Kim T."/>
        </authorList>
    </citation>
    <scope>NUCLEOTIDE SEQUENCE [LARGE SCALE GENOMIC DNA]</scope>
    <source>
        <strain evidence="1">TK-2024</strain>
        <tissue evidence="1">Old leaves</tissue>
    </source>
</reference>
<dbReference type="Proteomes" id="UP001472677">
    <property type="component" value="Unassembled WGS sequence"/>
</dbReference>
<proteinExistence type="predicted"/>
<organism evidence="1 2">
    <name type="scientific">Hibiscus sabdariffa</name>
    <name type="common">roselle</name>
    <dbReference type="NCBI Taxonomy" id="183260"/>
    <lineage>
        <taxon>Eukaryota</taxon>
        <taxon>Viridiplantae</taxon>
        <taxon>Streptophyta</taxon>
        <taxon>Embryophyta</taxon>
        <taxon>Tracheophyta</taxon>
        <taxon>Spermatophyta</taxon>
        <taxon>Magnoliopsida</taxon>
        <taxon>eudicotyledons</taxon>
        <taxon>Gunneridae</taxon>
        <taxon>Pentapetalae</taxon>
        <taxon>rosids</taxon>
        <taxon>malvids</taxon>
        <taxon>Malvales</taxon>
        <taxon>Malvaceae</taxon>
        <taxon>Malvoideae</taxon>
        <taxon>Hibiscus</taxon>
    </lineage>
</organism>
<evidence type="ECO:0000313" key="2">
    <source>
        <dbReference type="Proteomes" id="UP001472677"/>
    </source>
</evidence>
<sequence>MIDVEAMGMEHGLEQDHDAMDDDDLDVPNLGAKTDLLNTLNDVEPTLGVITFHGFWEDFNAIVRGEERIGGSMRSTKIIGLFQDSIFDSGLIDIDYVGSNFTWRGGTFHQRECFGHIGKWKKDFLARLRGIDKALQRGYSGFLLDLEKHL</sequence>
<name>A0ABR2DBT9_9ROSI</name>
<comment type="caution">
    <text evidence="1">The sequence shown here is derived from an EMBL/GenBank/DDBJ whole genome shotgun (WGS) entry which is preliminary data.</text>
</comment>
<gene>
    <name evidence="1" type="ORF">V6N12_047168</name>
</gene>
<accession>A0ABR2DBT9</accession>
<protein>
    <submittedName>
        <fullName evidence="1">Uncharacterized protein</fullName>
    </submittedName>
</protein>